<dbReference type="SUPFAM" id="SSF88946">
    <property type="entry name" value="Sigma2 domain of RNA polymerase sigma factors"/>
    <property type="match status" value="1"/>
</dbReference>
<accession>A0ABS1HGG2</accession>
<dbReference type="Gene3D" id="1.10.1740.10">
    <property type="match status" value="1"/>
</dbReference>
<evidence type="ECO:0000313" key="7">
    <source>
        <dbReference type="EMBL" id="MBK3516758.1"/>
    </source>
</evidence>
<keyword evidence="3" id="KW-0731">Sigma factor</keyword>
<dbReference type="InterPro" id="IPR013249">
    <property type="entry name" value="RNA_pol_sigma70_r4_t2"/>
</dbReference>
<dbReference type="NCBIfam" id="TIGR02937">
    <property type="entry name" value="sigma70-ECF"/>
    <property type="match status" value="1"/>
</dbReference>
<dbReference type="InterPro" id="IPR039425">
    <property type="entry name" value="RNA_pol_sigma-70-like"/>
</dbReference>
<comment type="caution">
    <text evidence="7">The sequence shown here is derived from an EMBL/GenBank/DDBJ whole genome shotgun (WGS) entry which is preliminary data.</text>
</comment>
<dbReference type="InterPro" id="IPR013325">
    <property type="entry name" value="RNA_pol_sigma_r2"/>
</dbReference>
<dbReference type="PANTHER" id="PTHR43133">
    <property type="entry name" value="RNA POLYMERASE ECF-TYPE SIGMA FACTO"/>
    <property type="match status" value="1"/>
</dbReference>
<dbReference type="NCBIfam" id="TIGR02985">
    <property type="entry name" value="Sig70_bacteroi1"/>
    <property type="match status" value="1"/>
</dbReference>
<evidence type="ECO:0000256" key="2">
    <source>
        <dbReference type="ARBA" id="ARBA00023015"/>
    </source>
</evidence>
<dbReference type="InterPro" id="IPR036388">
    <property type="entry name" value="WH-like_DNA-bd_sf"/>
</dbReference>
<dbReference type="PANTHER" id="PTHR43133:SF46">
    <property type="entry name" value="RNA POLYMERASE SIGMA-70 FACTOR ECF SUBFAMILY"/>
    <property type="match status" value="1"/>
</dbReference>
<dbReference type="Gene3D" id="1.10.10.10">
    <property type="entry name" value="Winged helix-like DNA-binding domain superfamily/Winged helix DNA-binding domain"/>
    <property type="match status" value="1"/>
</dbReference>
<dbReference type="Pfam" id="PF04542">
    <property type="entry name" value="Sigma70_r2"/>
    <property type="match status" value="1"/>
</dbReference>
<proteinExistence type="inferred from homology"/>
<reference evidence="7 8" key="1">
    <citation type="submission" date="2021-01" db="EMBL/GenBank/DDBJ databases">
        <title>Carboxyliciviraga sp.nov., isolated from coastal sediments.</title>
        <authorList>
            <person name="Lu D."/>
            <person name="Zhang T."/>
        </authorList>
    </citation>
    <scope>NUCLEOTIDE SEQUENCE [LARGE SCALE GENOMIC DNA]</scope>
    <source>
        <strain evidence="7 8">N1Y132</strain>
    </source>
</reference>
<evidence type="ECO:0000259" key="5">
    <source>
        <dbReference type="Pfam" id="PF04542"/>
    </source>
</evidence>
<keyword evidence="2" id="KW-0805">Transcription regulation</keyword>
<dbReference type="Pfam" id="PF08281">
    <property type="entry name" value="Sigma70_r4_2"/>
    <property type="match status" value="1"/>
</dbReference>
<dbReference type="EMBL" id="JAENRR010000008">
    <property type="protein sequence ID" value="MBK3516758.1"/>
    <property type="molecule type" value="Genomic_DNA"/>
</dbReference>
<feature type="domain" description="RNA polymerase sigma factor 70 region 4 type 2" evidence="6">
    <location>
        <begin position="117"/>
        <end position="163"/>
    </location>
</feature>
<evidence type="ECO:0000256" key="4">
    <source>
        <dbReference type="ARBA" id="ARBA00023163"/>
    </source>
</evidence>
<name>A0ABS1HGG2_9BACT</name>
<dbReference type="InterPro" id="IPR014327">
    <property type="entry name" value="RNA_pol_sigma70_bacteroid"/>
</dbReference>
<dbReference type="InterPro" id="IPR013324">
    <property type="entry name" value="RNA_pol_sigma_r3/r4-like"/>
</dbReference>
<protein>
    <submittedName>
        <fullName evidence="7">RNA polymerase sigma-70 factor</fullName>
    </submittedName>
</protein>
<dbReference type="SUPFAM" id="SSF88659">
    <property type="entry name" value="Sigma3 and sigma4 domains of RNA polymerase sigma factors"/>
    <property type="match status" value="1"/>
</dbReference>
<evidence type="ECO:0000259" key="6">
    <source>
        <dbReference type="Pfam" id="PF08281"/>
    </source>
</evidence>
<keyword evidence="4" id="KW-0804">Transcription</keyword>
<feature type="domain" description="RNA polymerase sigma-70 region 2" evidence="5">
    <location>
        <begin position="22"/>
        <end position="88"/>
    </location>
</feature>
<evidence type="ECO:0000256" key="1">
    <source>
        <dbReference type="ARBA" id="ARBA00010641"/>
    </source>
</evidence>
<dbReference type="RefSeq" id="WP_200463989.1">
    <property type="nucleotide sequence ID" value="NZ_JAENRR010000008.1"/>
</dbReference>
<gene>
    <name evidence="7" type="ORF">JIV24_05340</name>
</gene>
<evidence type="ECO:0000313" key="8">
    <source>
        <dbReference type="Proteomes" id="UP000605676"/>
    </source>
</evidence>
<organism evidence="7 8">
    <name type="scientific">Carboxylicivirga marina</name>
    <dbReference type="NCBI Taxonomy" id="2800988"/>
    <lineage>
        <taxon>Bacteria</taxon>
        <taxon>Pseudomonadati</taxon>
        <taxon>Bacteroidota</taxon>
        <taxon>Bacteroidia</taxon>
        <taxon>Marinilabiliales</taxon>
        <taxon>Marinilabiliaceae</taxon>
        <taxon>Carboxylicivirga</taxon>
    </lineage>
</organism>
<dbReference type="InterPro" id="IPR014284">
    <property type="entry name" value="RNA_pol_sigma-70_dom"/>
</dbReference>
<dbReference type="Proteomes" id="UP000605676">
    <property type="component" value="Unassembled WGS sequence"/>
</dbReference>
<comment type="similarity">
    <text evidence="1">Belongs to the sigma-70 factor family. ECF subfamily.</text>
</comment>
<keyword evidence="8" id="KW-1185">Reference proteome</keyword>
<evidence type="ECO:0000256" key="3">
    <source>
        <dbReference type="ARBA" id="ARBA00023082"/>
    </source>
</evidence>
<sequence length="188" mass="22016">MKNQKQLIRKLSKGDIKAFDRLFEYYSSKLYAFVLKYLKSEVEAEGMVQEVFIKIWNKRASLDAEKSFQSYLFTITFNQIKRHFEKRQVISGMVDVLAPEIADNSTEKSILYRSILHQVIDLLNELPEKKRKIFEMSRFEGLPSKEIAQKIGLAPKTIDNQISEVIHYLKDRVDISEIAIALFFFLVI</sequence>
<dbReference type="InterPro" id="IPR007627">
    <property type="entry name" value="RNA_pol_sigma70_r2"/>
</dbReference>